<dbReference type="Proteomes" id="UP001139157">
    <property type="component" value="Unassembled WGS sequence"/>
</dbReference>
<protein>
    <submittedName>
        <fullName evidence="1">SAM-dependent methyltransferase</fullName>
    </submittedName>
</protein>
<dbReference type="PIRSF" id="PIRSF017393">
    <property type="entry name" value="MTase_SAV2177"/>
    <property type="match status" value="1"/>
</dbReference>
<dbReference type="InterPro" id="IPR006764">
    <property type="entry name" value="SAM_dep_MeTrfase_SAV2177_type"/>
</dbReference>
<dbReference type="EMBL" id="JAMRXG010000027">
    <property type="protein sequence ID" value="MCM6778830.1"/>
    <property type="molecule type" value="Genomic_DNA"/>
</dbReference>
<dbReference type="Pfam" id="PF04672">
    <property type="entry name" value="Methyltransf_19"/>
    <property type="match status" value="1"/>
</dbReference>
<dbReference type="SUPFAM" id="SSF53335">
    <property type="entry name" value="S-adenosyl-L-methionine-dependent methyltransferases"/>
    <property type="match status" value="1"/>
</dbReference>
<name>A0A9X2EG05_9NOCA</name>
<dbReference type="RefSeq" id="WP_251918481.1">
    <property type="nucleotide sequence ID" value="NZ_JAMRXG010000027.1"/>
</dbReference>
<evidence type="ECO:0000313" key="1">
    <source>
        <dbReference type="EMBL" id="MCM6778830.1"/>
    </source>
</evidence>
<dbReference type="InterPro" id="IPR029063">
    <property type="entry name" value="SAM-dependent_MTases_sf"/>
</dbReference>
<keyword evidence="2" id="KW-1185">Reference proteome</keyword>
<dbReference type="GO" id="GO:0008168">
    <property type="term" value="F:methyltransferase activity"/>
    <property type="evidence" value="ECO:0007669"/>
    <property type="project" value="UniProtKB-KW"/>
</dbReference>
<accession>A0A9X2EG05</accession>
<gene>
    <name evidence="1" type="ORF">NDR86_35660</name>
</gene>
<proteinExistence type="predicted"/>
<organism evidence="1 2">
    <name type="scientific">Nocardia pulmonis</name>
    <dbReference type="NCBI Taxonomy" id="2951408"/>
    <lineage>
        <taxon>Bacteria</taxon>
        <taxon>Bacillati</taxon>
        <taxon>Actinomycetota</taxon>
        <taxon>Actinomycetes</taxon>
        <taxon>Mycobacteriales</taxon>
        <taxon>Nocardiaceae</taxon>
        <taxon>Nocardia</taxon>
    </lineage>
</organism>
<reference evidence="1" key="1">
    <citation type="submission" date="2022-06" db="EMBL/GenBank/DDBJ databases">
        <title>Novel species in genus nocardia.</title>
        <authorList>
            <person name="Li F."/>
        </authorList>
    </citation>
    <scope>NUCLEOTIDE SEQUENCE</scope>
    <source>
        <strain evidence="1">CDC141</strain>
    </source>
</reference>
<sequence length="262" mass="28542">MSNIERAPRGVDPSKPNSARVYDYLLGGRSHYTTDRVLAEQMVRIAPDIQATAAAHRQFLLQAVLLAAEAGVRQFLDIGAGIPTSPAVHEMAHKVDEGARVVSVDHDPVVHAHATAFLSGVPGVIPLLADVRRADELVERLRAERLIDFAEPVAILLGGVIHYVMDTEHPDRIHARFREVMAPGSYLILTHATDDTVRDFRDLATQSVGGSAQFAYRTRAEVEKFFEGFDLLGPGVTPVQQWLDARAAVPPVVIVGGVGRRP</sequence>
<keyword evidence="1" id="KW-0808">Transferase</keyword>
<comment type="caution">
    <text evidence="1">The sequence shown here is derived from an EMBL/GenBank/DDBJ whole genome shotgun (WGS) entry which is preliminary data.</text>
</comment>
<keyword evidence="1" id="KW-0489">Methyltransferase</keyword>
<dbReference type="Gene3D" id="3.40.50.150">
    <property type="entry name" value="Vaccinia Virus protein VP39"/>
    <property type="match status" value="1"/>
</dbReference>
<dbReference type="GO" id="GO:0032259">
    <property type="term" value="P:methylation"/>
    <property type="evidence" value="ECO:0007669"/>
    <property type="project" value="UniProtKB-KW"/>
</dbReference>
<evidence type="ECO:0000313" key="2">
    <source>
        <dbReference type="Proteomes" id="UP001139157"/>
    </source>
</evidence>
<dbReference type="AlphaFoldDB" id="A0A9X2EG05"/>